<accession>A0AAQ3MMY7</accession>
<proteinExistence type="predicted"/>
<protein>
    <submittedName>
        <fullName evidence="1">Uncharacterized protein</fullName>
    </submittedName>
</protein>
<gene>
    <name evidence="1" type="ORF">V8G54_033447</name>
</gene>
<evidence type="ECO:0000313" key="1">
    <source>
        <dbReference type="EMBL" id="WVY94359.1"/>
    </source>
</evidence>
<dbReference type="AlphaFoldDB" id="A0AAQ3MMY7"/>
<sequence length="115" mass="12581">MLPGNEALTWAPMPAGEREVHGSKEEHLRVGHVVEAKGVIVLIRSSKSSVQLLQHPLPHPLLHLLVHAKKPQLSSHRTLLFLVGLPAAPVSPTQNPITGFRLRELPENSVVPTEI</sequence>
<reference evidence="1 2" key="1">
    <citation type="journal article" date="2023" name="Life. Sci Alliance">
        <title>Evolutionary insights into 3D genome organization and epigenetic landscape of Vigna mungo.</title>
        <authorList>
            <person name="Junaid A."/>
            <person name="Singh B."/>
            <person name="Bhatia S."/>
        </authorList>
    </citation>
    <scope>NUCLEOTIDE SEQUENCE [LARGE SCALE GENOMIC DNA]</scope>
    <source>
        <strain evidence="1">Urdbean</strain>
    </source>
</reference>
<name>A0AAQ3MMY7_VIGMU</name>
<evidence type="ECO:0000313" key="2">
    <source>
        <dbReference type="Proteomes" id="UP001374535"/>
    </source>
</evidence>
<organism evidence="1 2">
    <name type="scientific">Vigna mungo</name>
    <name type="common">Black gram</name>
    <name type="synonym">Phaseolus mungo</name>
    <dbReference type="NCBI Taxonomy" id="3915"/>
    <lineage>
        <taxon>Eukaryota</taxon>
        <taxon>Viridiplantae</taxon>
        <taxon>Streptophyta</taxon>
        <taxon>Embryophyta</taxon>
        <taxon>Tracheophyta</taxon>
        <taxon>Spermatophyta</taxon>
        <taxon>Magnoliopsida</taxon>
        <taxon>eudicotyledons</taxon>
        <taxon>Gunneridae</taxon>
        <taxon>Pentapetalae</taxon>
        <taxon>rosids</taxon>
        <taxon>fabids</taxon>
        <taxon>Fabales</taxon>
        <taxon>Fabaceae</taxon>
        <taxon>Papilionoideae</taxon>
        <taxon>50 kb inversion clade</taxon>
        <taxon>NPAAA clade</taxon>
        <taxon>indigoferoid/millettioid clade</taxon>
        <taxon>Phaseoleae</taxon>
        <taxon>Vigna</taxon>
    </lineage>
</organism>
<dbReference type="Proteomes" id="UP001374535">
    <property type="component" value="Chromosome 10"/>
</dbReference>
<keyword evidence="2" id="KW-1185">Reference proteome</keyword>
<dbReference type="EMBL" id="CP144691">
    <property type="protein sequence ID" value="WVY94359.1"/>
    <property type="molecule type" value="Genomic_DNA"/>
</dbReference>